<reference evidence="2 3" key="1">
    <citation type="submission" date="2021-06" db="EMBL/GenBank/DDBJ databases">
        <title>Caerostris extrusa draft genome.</title>
        <authorList>
            <person name="Kono N."/>
            <person name="Arakawa K."/>
        </authorList>
    </citation>
    <scope>NUCLEOTIDE SEQUENCE [LARGE SCALE GENOMIC DNA]</scope>
</reference>
<gene>
    <name evidence="2" type="ORF">CEXT_724191</name>
</gene>
<organism evidence="2 3">
    <name type="scientific">Caerostris extrusa</name>
    <name type="common">Bark spider</name>
    <name type="synonym">Caerostris bankana</name>
    <dbReference type="NCBI Taxonomy" id="172846"/>
    <lineage>
        <taxon>Eukaryota</taxon>
        <taxon>Metazoa</taxon>
        <taxon>Ecdysozoa</taxon>
        <taxon>Arthropoda</taxon>
        <taxon>Chelicerata</taxon>
        <taxon>Arachnida</taxon>
        <taxon>Araneae</taxon>
        <taxon>Araneomorphae</taxon>
        <taxon>Entelegynae</taxon>
        <taxon>Araneoidea</taxon>
        <taxon>Araneidae</taxon>
        <taxon>Caerostris</taxon>
    </lineage>
</organism>
<dbReference type="AlphaFoldDB" id="A0AAV4PB03"/>
<protein>
    <submittedName>
        <fullName evidence="2">Uncharacterized protein</fullName>
    </submittedName>
</protein>
<dbReference type="Proteomes" id="UP001054945">
    <property type="component" value="Unassembled WGS sequence"/>
</dbReference>
<evidence type="ECO:0000313" key="2">
    <source>
        <dbReference type="EMBL" id="GIX94213.1"/>
    </source>
</evidence>
<dbReference type="EMBL" id="BPLR01004347">
    <property type="protein sequence ID" value="GIX94213.1"/>
    <property type="molecule type" value="Genomic_DNA"/>
</dbReference>
<feature type="region of interest" description="Disordered" evidence="1">
    <location>
        <begin position="63"/>
        <end position="94"/>
    </location>
</feature>
<name>A0AAV4PB03_CAEEX</name>
<evidence type="ECO:0000256" key="1">
    <source>
        <dbReference type="SAM" id="MobiDB-lite"/>
    </source>
</evidence>
<feature type="compositionally biased region" description="Polar residues" evidence="1">
    <location>
        <begin position="65"/>
        <end position="76"/>
    </location>
</feature>
<keyword evidence="3" id="KW-1185">Reference proteome</keyword>
<comment type="caution">
    <text evidence="2">The sequence shown here is derived from an EMBL/GenBank/DDBJ whole genome shotgun (WGS) entry which is preliminary data.</text>
</comment>
<accession>A0AAV4PB03</accession>
<sequence>MNLKAEPLCFSEIRALCLSIGWFHFGTTDCSPEKSSISNAGIPFLLFKAFEITLSKNFEKPSLPFQAQQDQPTQTRDILAKDTREESTRQWSIG</sequence>
<proteinExistence type="predicted"/>
<feature type="compositionally biased region" description="Basic and acidic residues" evidence="1">
    <location>
        <begin position="78"/>
        <end position="88"/>
    </location>
</feature>
<evidence type="ECO:0000313" key="3">
    <source>
        <dbReference type="Proteomes" id="UP001054945"/>
    </source>
</evidence>